<evidence type="ECO:0000313" key="3">
    <source>
        <dbReference type="Proteomes" id="UP000249046"/>
    </source>
</evidence>
<accession>A0A2W5KPC9</accession>
<organism evidence="2 3">
    <name type="scientific">Rhodanobacter denitrificans</name>
    <dbReference type="NCBI Taxonomy" id="666685"/>
    <lineage>
        <taxon>Bacteria</taxon>
        <taxon>Pseudomonadati</taxon>
        <taxon>Pseudomonadota</taxon>
        <taxon>Gammaproteobacteria</taxon>
        <taxon>Lysobacterales</taxon>
        <taxon>Rhodanobacteraceae</taxon>
        <taxon>Rhodanobacter</taxon>
    </lineage>
</organism>
<dbReference type="AlphaFoldDB" id="A0A2W5KPC9"/>
<proteinExistence type="predicted"/>
<feature type="signal peptide" evidence="1">
    <location>
        <begin position="1"/>
        <end position="19"/>
    </location>
</feature>
<comment type="caution">
    <text evidence="2">The sequence shown here is derived from an EMBL/GenBank/DDBJ whole genome shotgun (WGS) entry which is preliminary data.</text>
</comment>
<dbReference type="EMBL" id="QFPO01000004">
    <property type="protein sequence ID" value="PZQ17328.1"/>
    <property type="molecule type" value="Genomic_DNA"/>
</dbReference>
<keyword evidence="1" id="KW-0732">Signal</keyword>
<reference evidence="2 3" key="1">
    <citation type="submission" date="2017-08" db="EMBL/GenBank/DDBJ databases">
        <title>Infants hospitalized years apart are colonized by the same room-sourced microbial strains.</title>
        <authorList>
            <person name="Brooks B."/>
            <person name="Olm M.R."/>
            <person name="Firek B.A."/>
            <person name="Baker R."/>
            <person name="Thomas B.C."/>
            <person name="Morowitz M.J."/>
            <person name="Banfield J.F."/>
        </authorList>
    </citation>
    <scope>NUCLEOTIDE SEQUENCE [LARGE SCALE GENOMIC DNA]</scope>
    <source>
        <strain evidence="2">S2_005_003_R2_42</strain>
    </source>
</reference>
<evidence type="ECO:0000256" key="1">
    <source>
        <dbReference type="SAM" id="SignalP"/>
    </source>
</evidence>
<feature type="chain" id="PRO_5016109648" evidence="1">
    <location>
        <begin position="20"/>
        <end position="144"/>
    </location>
</feature>
<dbReference type="Proteomes" id="UP000249046">
    <property type="component" value="Unassembled WGS sequence"/>
</dbReference>
<sequence length="144" mass="16360">MKFLSAIVVAMLAVPPALARSVDVCPTLPADTHVEWIYNEGPDFDVCYAHPTDSDETIFGVYLGNHPSFHPKRTNRIGRGKVGGLRMVWYRRSSSDSPAAFDRETLLILDRETGYVAHLWVIAETEQQLQERLSVLERMRFKDP</sequence>
<name>A0A2W5KPC9_9GAMM</name>
<protein>
    <submittedName>
        <fullName evidence="2">Uncharacterized protein</fullName>
    </submittedName>
</protein>
<evidence type="ECO:0000313" key="2">
    <source>
        <dbReference type="EMBL" id="PZQ17328.1"/>
    </source>
</evidence>
<gene>
    <name evidence="2" type="ORF">DI564_05820</name>
</gene>